<evidence type="ECO:0000313" key="2">
    <source>
        <dbReference type="Proteomes" id="UP000826212"/>
    </source>
</evidence>
<proteinExistence type="predicted"/>
<accession>A0AC61NR80</accession>
<organism evidence="1 2">
    <name type="scientific">Halosquirtibacter laminarini</name>
    <dbReference type="NCBI Taxonomy" id="3374600"/>
    <lineage>
        <taxon>Bacteria</taxon>
        <taxon>Pseudomonadati</taxon>
        <taxon>Bacteroidota</taxon>
        <taxon>Bacteroidia</taxon>
        <taxon>Marinilabiliales</taxon>
        <taxon>Prolixibacteraceae</taxon>
        <taxon>Halosquirtibacter</taxon>
    </lineage>
</organism>
<gene>
    <name evidence="1" type="ORF">K4L44_04525</name>
</gene>
<dbReference type="EMBL" id="CP081303">
    <property type="protein sequence ID" value="QZE15099.1"/>
    <property type="molecule type" value="Genomic_DNA"/>
</dbReference>
<keyword evidence="2" id="KW-1185">Reference proteome</keyword>
<dbReference type="Proteomes" id="UP000826212">
    <property type="component" value="Chromosome"/>
</dbReference>
<sequence>MKTILFTLLIGLSYFTSMAQTTTFDCDRYKIEFPGKFKFDSRSKTHFFHYTEKAELGEMVTLNIDVEAFTRKGNKHQNILITHRTKDGLTSEKVDLLMKNAYKPLKFEEVLETKDYTLRGGIHGKVSKCKNTAYGQVSYNFQFRFKVKNGICNLKYDFNQDEKALLKFDYDNFFSHIKFTEK</sequence>
<evidence type="ECO:0000313" key="1">
    <source>
        <dbReference type="EMBL" id="QZE15099.1"/>
    </source>
</evidence>
<protein>
    <submittedName>
        <fullName evidence="1">Uncharacterized protein</fullName>
    </submittedName>
</protein>
<reference evidence="1" key="1">
    <citation type="submission" date="2021-08" db="EMBL/GenBank/DDBJ databases">
        <title>Novel anaerobic bacterium isolated from sea squirt in East Sea, Republic of Korea.</title>
        <authorList>
            <person name="Nguyen T.H."/>
            <person name="Li Z."/>
            <person name="Lee Y.-J."/>
            <person name="Ko J."/>
            <person name="Kim S.-G."/>
        </authorList>
    </citation>
    <scope>NUCLEOTIDE SEQUENCE</scope>
    <source>
        <strain evidence="1">KCTC 25031</strain>
    </source>
</reference>
<name>A0AC61NR80_9BACT</name>